<feature type="domain" description="4Fe-4S ferredoxin-type" evidence="4">
    <location>
        <begin position="204"/>
        <end position="236"/>
    </location>
</feature>
<dbReference type="SUPFAM" id="SSF46548">
    <property type="entry name" value="alpha-helical ferredoxin"/>
    <property type="match status" value="1"/>
</dbReference>
<name>A0ABS0YFV1_9BACT</name>
<dbReference type="PANTHER" id="PTHR40447:SF1">
    <property type="entry name" value="ANAEROBIC SULFITE REDUCTASE SUBUNIT A"/>
    <property type="match status" value="1"/>
</dbReference>
<feature type="domain" description="4Fe-4S ferredoxin-type" evidence="4">
    <location>
        <begin position="284"/>
        <end position="312"/>
    </location>
</feature>
<dbReference type="PANTHER" id="PTHR40447">
    <property type="entry name" value="ANAEROBIC SULFITE REDUCTASE SUBUNIT A"/>
    <property type="match status" value="1"/>
</dbReference>
<dbReference type="InterPro" id="IPR017896">
    <property type="entry name" value="4Fe4S_Fe-S-bd"/>
</dbReference>
<dbReference type="InterPro" id="IPR017900">
    <property type="entry name" value="4Fe4S_Fe_S_CS"/>
</dbReference>
<dbReference type="PROSITE" id="PS00198">
    <property type="entry name" value="4FE4S_FER_1"/>
    <property type="match status" value="1"/>
</dbReference>
<evidence type="ECO:0000259" key="4">
    <source>
        <dbReference type="PROSITE" id="PS51379"/>
    </source>
</evidence>
<protein>
    <submittedName>
        <fullName evidence="5">4Fe-4S dicluster domain-containing protein</fullName>
    </submittedName>
</protein>
<evidence type="ECO:0000313" key="6">
    <source>
        <dbReference type="Proteomes" id="UP000614714"/>
    </source>
</evidence>
<keyword evidence="1" id="KW-0479">Metal-binding</keyword>
<organism evidence="5 6">
    <name type="scientific">Geomonas anaerohicana</name>
    <dbReference type="NCBI Taxonomy" id="2798583"/>
    <lineage>
        <taxon>Bacteria</taxon>
        <taxon>Pseudomonadati</taxon>
        <taxon>Thermodesulfobacteriota</taxon>
        <taxon>Desulfuromonadia</taxon>
        <taxon>Geobacterales</taxon>
        <taxon>Geobacteraceae</taxon>
        <taxon>Geomonas</taxon>
    </lineage>
</organism>
<evidence type="ECO:0000313" key="5">
    <source>
        <dbReference type="EMBL" id="MBJ6751197.1"/>
    </source>
</evidence>
<dbReference type="Proteomes" id="UP000614714">
    <property type="component" value="Unassembled WGS sequence"/>
</dbReference>
<comment type="caution">
    <text evidence="5">The sequence shown here is derived from an EMBL/GenBank/DDBJ whole genome shotgun (WGS) entry which is preliminary data.</text>
</comment>
<gene>
    <name evidence="5" type="ORF">JFN91_13315</name>
</gene>
<sequence length="321" mass="35381">MANNFLKTSRLDQFLDALRLFGELHAPTTSESGVHRFSLLDDPADLNLDYRRTQIPPKKYLLPFREEILHCAGDTYREGHCGAVDMVLFGVHSCDLEGIAYLDRVFLADPADPGYSARRASLTLVGVTCHPDDFCFCPEGTVSTACDLFLAASGDGFHLTSHSVRGNAILAAAEHLLEEGVPLQPATSSGLCFPPQDPELRFSDHPLWEKFASTCVSCGACSVCCPTCYCFDVREYPALSGGCTRIREWDNCLFASHGEVAGANFRPERLDRLRYRFLHKYCGFTPLQGISSCVGCGRCKEVCPVDIDLRELTVAPKQVQP</sequence>
<reference evidence="5 6" key="1">
    <citation type="submission" date="2020-12" db="EMBL/GenBank/DDBJ databases">
        <title>Geomonas sp. Red421, isolated from paddy soil.</title>
        <authorList>
            <person name="Xu Z."/>
            <person name="Zhang Z."/>
            <person name="Masuda Y."/>
            <person name="Itoh H."/>
            <person name="Senoo K."/>
        </authorList>
    </citation>
    <scope>NUCLEOTIDE SEQUENCE [LARGE SCALE GENOMIC DNA]</scope>
    <source>
        <strain evidence="5 6">Red421</strain>
    </source>
</reference>
<evidence type="ECO:0000256" key="3">
    <source>
        <dbReference type="ARBA" id="ARBA00023014"/>
    </source>
</evidence>
<accession>A0ABS0YFV1</accession>
<keyword evidence="2" id="KW-0408">Iron</keyword>
<keyword evidence="6" id="KW-1185">Reference proteome</keyword>
<keyword evidence="3" id="KW-0411">Iron-sulfur</keyword>
<dbReference type="EMBL" id="JAEMHL010000006">
    <property type="protein sequence ID" value="MBJ6751197.1"/>
    <property type="molecule type" value="Genomic_DNA"/>
</dbReference>
<dbReference type="PROSITE" id="PS51379">
    <property type="entry name" value="4FE4S_FER_2"/>
    <property type="match status" value="2"/>
</dbReference>
<dbReference type="Pfam" id="PF17179">
    <property type="entry name" value="Fer4_22"/>
    <property type="match status" value="1"/>
</dbReference>
<evidence type="ECO:0000256" key="2">
    <source>
        <dbReference type="ARBA" id="ARBA00023004"/>
    </source>
</evidence>
<dbReference type="RefSeq" id="WP_199389680.1">
    <property type="nucleotide sequence ID" value="NZ_JAEMHL010000006.1"/>
</dbReference>
<evidence type="ECO:0000256" key="1">
    <source>
        <dbReference type="ARBA" id="ARBA00022723"/>
    </source>
</evidence>
<proteinExistence type="predicted"/>